<keyword evidence="3" id="KW-1185">Reference proteome</keyword>
<dbReference type="NCBIfam" id="TIGR00426">
    <property type="entry name" value="competence protein ComEA helix-hairpin-helix repeat region"/>
    <property type="match status" value="1"/>
</dbReference>
<dbReference type="EMBL" id="VULY01000018">
    <property type="protein sequence ID" value="MSR93248.1"/>
    <property type="molecule type" value="Genomic_DNA"/>
</dbReference>
<dbReference type="PANTHER" id="PTHR21180">
    <property type="entry name" value="ENDONUCLEASE/EXONUCLEASE/PHOSPHATASE FAMILY DOMAIN-CONTAINING PROTEIN 1"/>
    <property type="match status" value="1"/>
</dbReference>
<dbReference type="SMART" id="SM00278">
    <property type="entry name" value="HhH1"/>
    <property type="match status" value="2"/>
</dbReference>
<dbReference type="Pfam" id="PF10531">
    <property type="entry name" value="SLBB"/>
    <property type="match status" value="1"/>
</dbReference>
<dbReference type="SUPFAM" id="SSF47781">
    <property type="entry name" value="RuvA domain 2-like"/>
    <property type="match status" value="1"/>
</dbReference>
<accession>A0A6N7URX0</accession>
<dbReference type="Gene3D" id="1.10.150.280">
    <property type="entry name" value="AF1531-like domain"/>
    <property type="match status" value="1"/>
</dbReference>
<dbReference type="InterPro" id="IPR010994">
    <property type="entry name" value="RuvA_2-like"/>
</dbReference>
<dbReference type="GO" id="GO:0003677">
    <property type="term" value="F:DNA binding"/>
    <property type="evidence" value="ECO:0007669"/>
    <property type="project" value="UniProtKB-KW"/>
</dbReference>
<dbReference type="InterPro" id="IPR003583">
    <property type="entry name" value="Hlx-hairpin-Hlx_DNA-bd_motif"/>
</dbReference>
<dbReference type="GO" id="GO:0015627">
    <property type="term" value="C:type II protein secretion system complex"/>
    <property type="evidence" value="ECO:0007669"/>
    <property type="project" value="TreeGrafter"/>
</dbReference>
<dbReference type="GO" id="GO:0015628">
    <property type="term" value="P:protein secretion by the type II secretion system"/>
    <property type="evidence" value="ECO:0007669"/>
    <property type="project" value="TreeGrafter"/>
</dbReference>
<feature type="domain" description="Helix-hairpin-helix DNA-binding motif class 1" evidence="1">
    <location>
        <begin position="154"/>
        <end position="173"/>
    </location>
</feature>
<dbReference type="PANTHER" id="PTHR21180:SF32">
    <property type="entry name" value="ENDONUCLEASE_EXONUCLEASE_PHOSPHATASE FAMILY DOMAIN-CONTAINING PROTEIN 1"/>
    <property type="match status" value="1"/>
</dbReference>
<dbReference type="Proteomes" id="UP000434409">
    <property type="component" value="Unassembled WGS sequence"/>
</dbReference>
<evidence type="ECO:0000313" key="2">
    <source>
        <dbReference type="EMBL" id="MSR93248.1"/>
    </source>
</evidence>
<gene>
    <name evidence="2" type="ORF">FYJ34_02930</name>
</gene>
<dbReference type="InterPro" id="IPR004509">
    <property type="entry name" value="Competence_ComEA_HhH"/>
</dbReference>
<protein>
    <submittedName>
        <fullName evidence="2">ComEA family DNA-binding protein</fullName>
    </submittedName>
</protein>
<dbReference type="InterPro" id="IPR019554">
    <property type="entry name" value="Soluble_ligand-bd"/>
</dbReference>
<name>A0A6N7URX0_9FIRM</name>
<dbReference type="RefSeq" id="WP_154476103.1">
    <property type="nucleotide sequence ID" value="NZ_VULY01000018.1"/>
</dbReference>
<evidence type="ECO:0000259" key="1">
    <source>
        <dbReference type="SMART" id="SM00278"/>
    </source>
</evidence>
<dbReference type="InterPro" id="IPR051675">
    <property type="entry name" value="Endo/Exo/Phosphatase_dom_1"/>
</dbReference>
<dbReference type="AlphaFoldDB" id="A0A6N7URX0"/>
<comment type="caution">
    <text evidence="2">The sequence shown here is derived from an EMBL/GenBank/DDBJ whole genome shotgun (WGS) entry which is preliminary data.</text>
</comment>
<dbReference type="PROSITE" id="PS51257">
    <property type="entry name" value="PROKAR_LIPOPROTEIN"/>
    <property type="match status" value="1"/>
</dbReference>
<feature type="domain" description="Helix-hairpin-helix DNA-binding motif class 1" evidence="1">
    <location>
        <begin position="184"/>
        <end position="203"/>
    </location>
</feature>
<dbReference type="Pfam" id="PF12836">
    <property type="entry name" value="HHH_3"/>
    <property type="match status" value="1"/>
</dbReference>
<organism evidence="2 3">
    <name type="scientific">Suipraeoptans intestinalis</name>
    <dbReference type="NCBI Taxonomy" id="2606628"/>
    <lineage>
        <taxon>Bacteria</taxon>
        <taxon>Bacillati</taxon>
        <taxon>Bacillota</taxon>
        <taxon>Clostridia</taxon>
        <taxon>Lachnospirales</taxon>
        <taxon>Lachnospiraceae</taxon>
        <taxon>Suipraeoptans</taxon>
    </lineage>
</organism>
<sequence length="207" mass="22588">MQRRTKIIGLLIGIMVIFLSSGCIKKQPVQKESLKAVEIQKKEEQEKKREKKTEKKSGEKILVHVCGEVINPGVYEVGAGGRIWEAIRLAGGFTREADQDYLNQAKEIRDGEKLYVPGRQETATGAAALSSGEEAGSLSASGPEGININRASKEELMKLDGIGEAKAEAILTYRKEQGGFQSVEEIKEVSGIGEGVFQKIKGRIQVD</sequence>
<dbReference type="GO" id="GO:0006281">
    <property type="term" value="P:DNA repair"/>
    <property type="evidence" value="ECO:0007669"/>
    <property type="project" value="InterPro"/>
</dbReference>
<evidence type="ECO:0000313" key="3">
    <source>
        <dbReference type="Proteomes" id="UP000434409"/>
    </source>
</evidence>
<proteinExistence type="predicted"/>
<reference evidence="2 3" key="1">
    <citation type="submission" date="2019-08" db="EMBL/GenBank/DDBJ databases">
        <title>In-depth cultivation of the pig gut microbiome towards novel bacterial diversity and tailored functional studies.</title>
        <authorList>
            <person name="Wylensek D."/>
            <person name="Hitch T.C.A."/>
            <person name="Clavel T."/>
        </authorList>
    </citation>
    <scope>NUCLEOTIDE SEQUENCE [LARGE SCALE GENOMIC DNA]</scope>
    <source>
        <strain evidence="2 3">68-1-5</strain>
    </source>
</reference>
<keyword evidence="2" id="KW-0238">DNA-binding</keyword>